<dbReference type="Pfam" id="PF02661">
    <property type="entry name" value="Fic"/>
    <property type="match status" value="1"/>
</dbReference>
<dbReference type="InterPro" id="IPR003812">
    <property type="entry name" value="Fido"/>
</dbReference>
<dbReference type="Gene3D" id="1.10.3290.10">
    <property type="entry name" value="Fido-like domain"/>
    <property type="match status" value="1"/>
</dbReference>
<evidence type="ECO:0000259" key="12">
    <source>
        <dbReference type="PROSITE" id="PS51459"/>
    </source>
</evidence>
<keyword evidence="7" id="KW-1133">Transmembrane helix</keyword>
<feature type="compositionally biased region" description="Acidic residues" evidence="11">
    <location>
        <begin position="1"/>
        <end position="19"/>
    </location>
</feature>
<keyword evidence="3" id="KW-0677">Repeat</keyword>
<feature type="binding site" evidence="10">
    <location>
        <begin position="100"/>
        <end position="107"/>
    </location>
    <ligand>
        <name>ATP</name>
        <dbReference type="ChEBI" id="CHEBI:30616"/>
    </ligand>
</feature>
<keyword evidence="5" id="KW-0802">TPR repeat</keyword>
<keyword evidence="13" id="KW-1185">Reference proteome</keyword>
<feature type="active site" evidence="9">
    <location>
        <position position="96"/>
    </location>
</feature>
<accession>A0A914HEK9</accession>
<dbReference type="AlphaFoldDB" id="A0A914HEK9"/>
<evidence type="ECO:0000256" key="5">
    <source>
        <dbReference type="ARBA" id="ARBA00022803"/>
    </source>
</evidence>
<evidence type="ECO:0000256" key="2">
    <source>
        <dbReference type="ARBA" id="ARBA00022692"/>
    </source>
</evidence>
<evidence type="ECO:0000256" key="7">
    <source>
        <dbReference type="ARBA" id="ARBA00022989"/>
    </source>
</evidence>
<evidence type="ECO:0000313" key="13">
    <source>
        <dbReference type="Proteomes" id="UP000887572"/>
    </source>
</evidence>
<feature type="domain" description="Fido" evidence="12">
    <location>
        <begin position="1"/>
        <end position="159"/>
    </location>
</feature>
<dbReference type="GO" id="GO:0016020">
    <property type="term" value="C:membrane"/>
    <property type="evidence" value="ECO:0007669"/>
    <property type="project" value="UniProtKB-SubCell"/>
</dbReference>
<keyword evidence="6 10" id="KW-0067">ATP-binding</keyword>
<dbReference type="InterPro" id="IPR040198">
    <property type="entry name" value="Fido_containing"/>
</dbReference>
<evidence type="ECO:0000256" key="9">
    <source>
        <dbReference type="PIRSR" id="PIRSR640198-1"/>
    </source>
</evidence>
<evidence type="ECO:0000256" key="3">
    <source>
        <dbReference type="ARBA" id="ARBA00022737"/>
    </source>
</evidence>
<evidence type="ECO:0000256" key="11">
    <source>
        <dbReference type="SAM" id="MobiDB-lite"/>
    </source>
</evidence>
<organism evidence="13 14">
    <name type="scientific">Globodera rostochiensis</name>
    <name type="common">Golden nematode worm</name>
    <name type="synonym">Heterodera rostochiensis</name>
    <dbReference type="NCBI Taxonomy" id="31243"/>
    <lineage>
        <taxon>Eukaryota</taxon>
        <taxon>Metazoa</taxon>
        <taxon>Ecdysozoa</taxon>
        <taxon>Nematoda</taxon>
        <taxon>Chromadorea</taxon>
        <taxon>Rhabditida</taxon>
        <taxon>Tylenchina</taxon>
        <taxon>Tylenchomorpha</taxon>
        <taxon>Tylenchoidea</taxon>
        <taxon>Heteroderidae</taxon>
        <taxon>Heteroderinae</taxon>
        <taxon>Globodera</taxon>
    </lineage>
</organism>
<dbReference type="GO" id="GO:0005524">
    <property type="term" value="F:ATP binding"/>
    <property type="evidence" value="ECO:0007669"/>
    <property type="project" value="UniProtKB-KW"/>
</dbReference>
<dbReference type="WBParaSite" id="Gr19_v10_g16800.t1">
    <property type="protein sequence ID" value="Gr19_v10_g16800.t1"/>
    <property type="gene ID" value="Gr19_v10_g16800"/>
</dbReference>
<comment type="subcellular location">
    <subcellularLocation>
        <location evidence="1">Membrane</location>
        <topology evidence="1">Single-pass membrane protein</topology>
    </subcellularLocation>
</comment>
<dbReference type="SUPFAM" id="SSF140931">
    <property type="entry name" value="Fic-like"/>
    <property type="match status" value="1"/>
</dbReference>
<keyword evidence="4 10" id="KW-0547">Nucleotide-binding</keyword>
<dbReference type="PANTHER" id="PTHR13504:SF34">
    <property type="entry name" value="PROTEIN ADENYLYLTRANSFERASE FICD"/>
    <property type="match status" value="1"/>
</dbReference>
<dbReference type="Proteomes" id="UP000887572">
    <property type="component" value="Unplaced"/>
</dbReference>
<sequence>MPEEFLSDEDEDEDEEEEGGDGRQRKRERHAGPMVRSTERASSPFAGDKELLPLIAKAIMPEGTFSVKTILQLHVGVLGRCHAGAGRLRSCQVYVHPFIDGNGRTSRLIMNLIMERHGFLPVIFDEEVREEYYDLLENATNEKLKTPTEEKHMKLWIQQCAQEPETAI</sequence>
<evidence type="ECO:0000313" key="14">
    <source>
        <dbReference type="WBParaSite" id="Gr19_v10_g16800.t1"/>
    </source>
</evidence>
<keyword evidence="8" id="KW-0472">Membrane</keyword>
<feature type="binding site" evidence="10">
    <location>
        <begin position="132"/>
        <end position="133"/>
    </location>
    <ligand>
        <name>ATP</name>
        <dbReference type="ChEBI" id="CHEBI:30616"/>
    </ligand>
</feature>
<dbReference type="PROSITE" id="PS51459">
    <property type="entry name" value="FIDO"/>
    <property type="match status" value="1"/>
</dbReference>
<proteinExistence type="predicted"/>
<evidence type="ECO:0000256" key="8">
    <source>
        <dbReference type="ARBA" id="ARBA00023136"/>
    </source>
</evidence>
<evidence type="ECO:0000256" key="10">
    <source>
        <dbReference type="PIRSR" id="PIRSR640198-2"/>
    </source>
</evidence>
<name>A0A914HEK9_GLORO</name>
<evidence type="ECO:0000256" key="6">
    <source>
        <dbReference type="ARBA" id="ARBA00022840"/>
    </source>
</evidence>
<protein>
    <submittedName>
        <fullName evidence="14">Fido domain-containing protein</fullName>
    </submittedName>
</protein>
<keyword evidence="2" id="KW-0812">Transmembrane</keyword>
<dbReference type="InterPro" id="IPR036597">
    <property type="entry name" value="Fido-like_dom_sf"/>
</dbReference>
<evidence type="ECO:0000256" key="4">
    <source>
        <dbReference type="ARBA" id="ARBA00022741"/>
    </source>
</evidence>
<dbReference type="PANTHER" id="PTHR13504">
    <property type="entry name" value="FIDO DOMAIN-CONTAINING PROTEIN DDB_G0283145"/>
    <property type="match status" value="1"/>
</dbReference>
<evidence type="ECO:0000256" key="1">
    <source>
        <dbReference type="ARBA" id="ARBA00004167"/>
    </source>
</evidence>
<reference evidence="14" key="1">
    <citation type="submission" date="2022-11" db="UniProtKB">
        <authorList>
            <consortium name="WormBaseParasite"/>
        </authorList>
    </citation>
    <scope>IDENTIFICATION</scope>
</reference>
<feature type="region of interest" description="Disordered" evidence="11">
    <location>
        <begin position="1"/>
        <end position="43"/>
    </location>
</feature>